<dbReference type="EMBL" id="BRYB01003930">
    <property type="protein sequence ID" value="GMI22877.1"/>
    <property type="molecule type" value="Genomic_DNA"/>
</dbReference>
<feature type="domain" description="Thioredoxin" evidence="10">
    <location>
        <begin position="195"/>
        <end position="348"/>
    </location>
</feature>
<feature type="domain" description="Fibronectin type-III" evidence="9">
    <location>
        <begin position="110"/>
        <end position="200"/>
    </location>
</feature>
<evidence type="ECO:0000256" key="7">
    <source>
        <dbReference type="ARBA" id="ARBA00047804"/>
    </source>
</evidence>
<accession>A0ABQ6MAR7</accession>
<dbReference type="SUPFAM" id="SSF49265">
    <property type="entry name" value="Fibronectin type III"/>
    <property type="match status" value="1"/>
</dbReference>
<evidence type="ECO:0000256" key="1">
    <source>
        <dbReference type="ARBA" id="ARBA00012612"/>
    </source>
</evidence>
<dbReference type="Pfam" id="PF13905">
    <property type="entry name" value="Thioredoxin_8"/>
    <property type="match status" value="1"/>
</dbReference>
<evidence type="ECO:0000256" key="8">
    <source>
        <dbReference type="SAM" id="MobiDB-lite"/>
    </source>
</evidence>
<dbReference type="InterPro" id="IPR013783">
    <property type="entry name" value="Ig-like_fold"/>
</dbReference>
<proteinExistence type="inferred from homology"/>
<comment type="catalytic activity">
    <reaction evidence="6">
        <text>[protein]-dithiol + NAD(+) = [protein]-disulfide + NADH + H(+)</text>
        <dbReference type="Rhea" id="RHEA:18749"/>
        <dbReference type="Rhea" id="RHEA-COMP:10593"/>
        <dbReference type="Rhea" id="RHEA-COMP:10594"/>
        <dbReference type="ChEBI" id="CHEBI:15378"/>
        <dbReference type="ChEBI" id="CHEBI:29950"/>
        <dbReference type="ChEBI" id="CHEBI:50058"/>
        <dbReference type="ChEBI" id="CHEBI:57540"/>
        <dbReference type="ChEBI" id="CHEBI:57945"/>
        <dbReference type="EC" id="1.8.1.8"/>
    </reaction>
</comment>
<dbReference type="PROSITE" id="PS00194">
    <property type="entry name" value="THIOREDOXIN_1"/>
    <property type="match status" value="1"/>
</dbReference>
<dbReference type="PANTHER" id="PTHR13871">
    <property type="entry name" value="THIOREDOXIN"/>
    <property type="match status" value="1"/>
</dbReference>
<dbReference type="InterPro" id="IPR013766">
    <property type="entry name" value="Thioredoxin_domain"/>
</dbReference>
<keyword evidence="2" id="KW-0677">Repeat</keyword>
<evidence type="ECO:0000256" key="2">
    <source>
        <dbReference type="ARBA" id="ARBA00022737"/>
    </source>
</evidence>
<evidence type="ECO:0000313" key="12">
    <source>
        <dbReference type="Proteomes" id="UP001165060"/>
    </source>
</evidence>
<feature type="region of interest" description="Disordered" evidence="8">
    <location>
        <begin position="91"/>
        <end position="118"/>
    </location>
</feature>
<dbReference type="PROSITE" id="PS51352">
    <property type="entry name" value="THIOREDOXIN_2"/>
    <property type="match status" value="1"/>
</dbReference>
<name>A0ABQ6MAR7_9STRA</name>
<dbReference type="InterPro" id="IPR036116">
    <property type="entry name" value="FN3_sf"/>
</dbReference>
<dbReference type="Gene3D" id="3.40.30.10">
    <property type="entry name" value="Glutaredoxin"/>
    <property type="match status" value="1"/>
</dbReference>
<dbReference type="Proteomes" id="UP001165060">
    <property type="component" value="Unassembled WGS sequence"/>
</dbReference>
<dbReference type="PANTHER" id="PTHR13871:SF96">
    <property type="entry name" value="THIOREDOXIN DOMAIN-CONTAINING PROTEIN"/>
    <property type="match status" value="1"/>
</dbReference>
<dbReference type="InterPro" id="IPR017937">
    <property type="entry name" value="Thioredoxin_CS"/>
</dbReference>
<evidence type="ECO:0000256" key="6">
    <source>
        <dbReference type="ARBA" id="ARBA00047388"/>
    </source>
</evidence>
<keyword evidence="4" id="KW-0520">NAD</keyword>
<dbReference type="InterPro" id="IPR012336">
    <property type="entry name" value="Thioredoxin-like_fold"/>
</dbReference>
<gene>
    <name evidence="11" type="ORF">TeGR_g13713</name>
</gene>
<dbReference type="CDD" id="cd02964">
    <property type="entry name" value="TryX_like_family"/>
    <property type="match status" value="1"/>
</dbReference>
<dbReference type="InterPro" id="IPR036249">
    <property type="entry name" value="Thioredoxin-like_sf"/>
</dbReference>
<dbReference type="PROSITE" id="PS50853">
    <property type="entry name" value="FN3"/>
    <property type="match status" value="1"/>
</dbReference>
<dbReference type="EC" id="1.8.1.8" evidence="1"/>
<sequence length="348" mass="37926">MLDRDCSSLTVCFPPFPAGEFAHVEMLALSRGDDGGYSPPDPDATWTSLHPRFPKSTLKKNNLSPAQAYAFRYRLRDAVDYTSALSAVSEPCSPEPAAEDLGEGARVSPKPQAAKRKPADPGCIALEWDPVPDATGYTVSMLCSGEPRGYSVIGTVKNPSVLKRKLSPAHSYRFRVLAVLPDPSLAHESRASPPLRPPPPVPQFARDNLSPSLLVKTSATSHSPSPLSAVLSGKPLLLLYFSASWCGPCRQFTPALARFYQKHYKEMAVVFVSADRSEGEMEKYYTGEHPWAAIPYDDDQREALQGKYRVNGIPKLLVLAPDGRVIDENGVQSVGGGDGCVERWKKTL</sequence>
<evidence type="ECO:0000313" key="11">
    <source>
        <dbReference type="EMBL" id="GMI22877.1"/>
    </source>
</evidence>
<dbReference type="Gene3D" id="2.60.40.10">
    <property type="entry name" value="Immunoglobulins"/>
    <property type="match status" value="1"/>
</dbReference>
<dbReference type="CDD" id="cd00063">
    <property type="entry name" value="FN3"/>
    <property type="match status" value="1"/>
</dbReference>
<dbReference type="SUPFAM" id="SSF52833">
    <property type="entry name" value="Thioredoxin-like"/>
    <property type="match status" value="1"/>
</dbReference>
<evidence type="ECO:0000256" key="5">
    <source>
        <dbReference type="ARBA" id="ARBA00025782"/>
    </source>
</evidence>
<comment type="similarity">
    <text evidence="5">Belongs to the nucleoredoxin family.</text>
</comment>
<keyword evidence="12" id="KW-1185">Reference proteome</keyword>
<evidence type="ECO:0000259" key="9">
    <source>
        <dbReference type="PROSITE" id="PS50853"/>
    </source>
</evidence>
<comment type="catalytic activity">
    <reaction evidence="7">
        <text>[protein]-dithiol + NADP(+) = [protein]-disulfide + NADPH + H(+)</text>
        <dbReference type="Rhea" id="RHEA:18753"/>
        <dbReference type="Rhea" id="RHEA-COMP:10593"/>
        <dbReference type="Rhea" id="RHEA-COMP:10594"/>
        <dbReference type="ChEBI" id="CHEBI:15378"/>
        <dbReference type="ChEBI" id="CHEBI:29950"/>
        <dbReference type="ChEBI" id="CHEBI:50058"/>
        <dbReference type="ChEBI" id="CHEBI:57783"/>
        <dbReference type="ChEBI" id="CHEBI:58349"/>
        <dbReference type="EC" id="1.8.1.8"/>
    </reaction>
</comment>
<keyword evidence="3" id="KW-0560">Oxidoreductase</keyword>
<evidence type="ECO:0000259" key="10">
    <source>
        <dbReference type="PROSITE" id="PS51352"/>
    </source>
</evidence>
<dbReference type="InterPro" id="IPR052259">
    <property type="entry name" value="Nucleoredoxin-like"/>
</dbReference>
<comment type="caution">
    <text evidence="11">The sequence shown here is derived from an EMBL/GenBank/DDBJ whole genome shotgun (WGS) entry which is preliminary data.</text>
</comment>
<organism evidence="11 12">
    <name type="scientific">Tetraparma gracilis</name>
    <dbReference type="NCBI Taxonomy" id="2962635"/>
    <lineage>
        <taxon>Eukaryota</taxon>
        <taxon>Sar</taxon>
        <taxon>Stramenopiles</taxon>
        <taxon>Ochrophyta</taxon>
        <taxon>Bolidophyceae</taxon>
        <taxon>Parmales</taxon>
        <taxon>Triparmaceae</taxon>
        <taxon>Tetraparma</taxon>
    </lineage>
</organism>
<evidence type="ECO:0000256" key="4">
    <source>
        <dbReference type="ARBA" id="ARBA00023027"/>
    </source>
</evidence>
<evidence type="ECO:0000256" key="3">
    <source>
        <dbReference type="ARBA" id="ARBA00023002"/>
    </source>
</evidence>
<reference evidence="11 12" key="1">
    <citation type="journal article" date="2023" name="Commun. Biol.">
        <title>Genome analysis of Parmales, the sister group of diatoms, reveals the evolutionary specialization of diatoms from phago-mixotrophs to photoautotrophs.</title>
        <authorList>
            <person name="Ban H."/>
            <person name="Sato S."/>
            <person name="Yoshikawa S."/>
            <person name="Yamada K."/>
            <person name="Nakamura Y."/>
            <person name="Ichinomiya M."/>
            <person name="Sato N."/>
            <person name="Blanc-Mathieu R."/>
            <person name="Endo H."/>
            <person name="Kuwata A."/>
            <person name="Ogata H."/>
        </authorList>
    </citation>
    <scope>NUCLEOTIDE SEQUENCE [LARGE SCALE GENOMIC DNA]</scope>
</reference>
<dbReference type="InterPro" id="IPR003961">
    <property type="entry name" value="FN3_dom"/>
</dbReference>
<protein>
    <recommendedName>
        <fullName evidence="1">protein-disulfide reductase</fullName>
        <ecNumber evidence="1">1.8.1.8</ecNumber>
    </recommendedName>
</protein>